<name>A0A9D2J3X7_9MICO</name>
<sequence>MFATEQSLTSVSSAVGDLAALPGPLLAAPINEPVPPAAYSTWVWIVGLVLLALIGAWYWFVFYHTRKRPAADEKGRGDRYASLRTASLAEVDAAETRYREGESDLRNLHLDLNHILREFAGGRLRMDASSLTVNELAQLEGTDRLTDLLSDYQEPAFAADSDAQALGATRSARAVISQW</sequence>
<reference evidence="2" key="2">
    <citation type="submission" date="2021-04" db="EMBL/GenBank/DDBJ databases">
        <authorList>
            <person name="Gilroy R."/>
        </authorList>
    </citation>
    <scope>NUCLEOTIDE SEQUENCE</scope>
    <source>
        <strain evidence="2">ChiGjej4B4-7305</strain>
    </source>
</reference>
<evidence type="ECO:0000256" key="1">
    <source>
        <dbReference type="SAM" id="Phobius"/>
    </source>
</evidence>
<evidence type="ECO:0000313" key="3">
    <source>
        <dbReference type="Proteomes" id="UP000824037"/>
    </source>
</evidence>
<gene>
    <name evidence="2" type="ORF">H9815_08075</name>
</gene>
<evidence type="ECO:0000313" key="2">
    <source>
        <dbReference type="EMBL" id="HIZ35721.1"/>
    </source>
</evidence>
<comment type="caution">
    <text evidence="2">The sequence shown here is derived from an EMBL/GenBank/DDBJ whole genome shotgun (WGS) entry which is preliminary data.</text>
</comment>
<proteinExistence type="predicted"/>
<dbReference type="Proteomes" id="UP000824037">
    <property type="component" value="Unassembled WGS sequence"/>
</dbReference>
<accession>A0A9D2J3X7</accession>
<feature type="transmembrane region" description="Helical" evidence="1">
    <location>
        <begin position="37"/>
        <end position="60"/>
    </location>
</feature>
<dbReference type="EMBL" id="DXBY01000137">
    <property type="protein sequence ID" value="HIZ35721.1"/>
    <property type="molecule type" value="Genomic_DNA"/>
</dbReference>
<keyword evidence="1" id="KW-1133">Transmembrane helix</keyword>
<reference evidence="2" key="1">
    <citation type="journal article" date="2021" name="PeerJ">
        <title>Extensive microbial diversity within the chicken gut microbiome revealed by metagenomics and culture.</title>
        <authorList>
            <person name="Gilroy R."/>
            <person name="Ravi A."/>
            <person name="Getino M."/>
            <person name="Pursley I."/>
            <person name="Horton D.L."/>
            <person name="Alikhan N.F."/>
            <person name="Baker D."/>
            <person name="Gharbi K."/>
            <person name="Hall N."/>
            <person name="Watson M."/>
            <person name="Adriaenssens E.M."/>
            <person name="Foster-Nyarko E."/>
            <person name="Jarju S."/>
            <person name="Secka A."/>
            <person name="Antonio M."/>
            <person name="Oren A."/>
            <person name="Chaudhuri R.R."/>
            <person name="La Ragione R."/>
            <person name="Hildebrand F."/>
            <person name="Pallen M.J."/>
        </authorList>
    </citation>
    <scope>NUCLEOTIDE SEQUENCE</scope>
    <source>
        <strain evidence="2">ChiGjej4B4-7305</strain>
    </source>
</reference>
<evidence type="ECO:0008006" key="4">
    <source>
        <dbReference type="Google" id="ProtNLM"/>
    </source>
</evidence>
<dbReference type="AlphaFoldDB" id="A0A9D2J3X7"/>
<protein>
    <recommendedName>
        <fullName evidence="4">DUF4381 domain-containing protein</fullName>
    </recommendedName>
</protein>
<keyword evidence="1" id="KW-0472">Membrane</keyword>
<organism evidence="2 3">
    <name type="scientific">Candidatus Ruania gallistercoris</name>
    <dbReference type="NCBI Taxonomy" id="2838746"/>
    <lineage>
        <taxon>Bacteria</taxon>
        <taxon>Bacillati</taxon>
        <taxon>Actinomycetota</taxon>
        <taxon>Actinomycetes</taxon>
        <taxon>Micrococcales</taxon>
        <taxon>Ruaniaceae</taxon>
        <taxon>Ruania</taxon>
    </lineage>
</organism>
<keyword evidence="1" id="KW-0812">Transmembrane</keyword>